<proteinExistence type="predicted"/>
<accession>A0A4Z2HE15</accession>
<keyword evidence="3" id="KW-1185">Reference proteome</keyword>
<comment type="caution">
    <text evidence="2">The sequence shown here is derived from an EMBL/GenBank/DDBJ whole genome shotgun (WGS) entry which is preliminary data.</text>
</comment>
<evidence type="ECO:0000313" key="2">
    <source>
        <dbReference type="EMBL" id="TNN64089.1"/>
    </source>
</evidence>
<dbReference type="EMBL" id="SRLO01000259">
    <property type="protein sequence ID" value="TNN64089.1"/>
    <property type="molecule type" value="Genomic_DNA"/>
</dbReference>
<gene>
    <name evidence="2" type="ORF">EYF80_025707</name>
</gene>
<dbReference type="AlphaFoldDB" id="A0A4Z2HE15"/>
<protein>
    <submittedName>
        <fullName evidence="2">Uncharacterized protein</fullName>
    </submittedName>
</protein>
<organism evidence="2 3">
    <name type="scientific">Liparis tanakae</name>
    <name type="common">Tanaka's snailfish</name>
    <dbReference type="NCBI Taxonomy" id="230148"/>
    <lineage>
        <taxon>Eukaryota</taxon>
        <taxon>Metazoa</taxon>
        <taxon>Chordata</taxon>
        <taxon>Craniata</taxon>
        <taxon>Vertebrata</taxon>
        <taxon>Euteleostomi</taxon>
        <taxon>Actinopterygii</taxon>
        <taxon>Neopterygii</taxon>
        <taxon>Teleostei</taxon>
        <taxon>Neoteleostei</taxon>
        <taxon>Acanthomorphata</taxon>
        <taxon>Eupercaria</taxon>
        <taxon>Perciformes</taxon>
        <taxon>Cottioidei</taxon>
        <taxon>Cottales</taxon>
        <taxon>Liparidae</taxon>
        <taxon>Liparis</taxon>
    </lineage>
</organism>
<dbReference type="Proteomes" id="UP000314294">
    <property type="component" value="Unassembled WGS sequence"/>
</dbReference>
<name>A0A4Z2HE15_9TELE</name>
<sequence>MWAQSSSPSIFPPRGRSSPKRDKRKRGGESEGWSPAETGCLSLVNMSSARPLNSKAGPVAVMETVYV</sequence>
<evidence type="ECO:0000313" key="3">
    <source>
        <dbReference type="Proteomes" id="UP000314294"/>
    </source>
</evidence>
<reference evidence="2 3" key="1">
    <citation type="submission" date="2019-03" db="EMBL/GenBank/DDBJ databases">
        <title>First draft genome of Liparis tanakae, snailfish: a comprehensive survey of snailfish specific genes.</title>
        <authorList>
            <person name="Kim W."/>
            <person name="Song I."/>
            <person name="Jeong J.-H."/>
            <person name="Kim D."/>
            <person name="Kim S."/>
            <person name="Ryu S."/>
            <person name="Song J.Y."/>
            <person name="Lee S.K."/>
        </authorList>
    </citation>
    <scope>NUCLEOTIDE SEQUENCE [LARGE SCALE GENOMIC DNA]</scope>
    <source>
        <tissue evidence="2">Muscle</tissue>
    </source>
</reference>
<evidence type="ECO:0000256" key="1">
    <source>
        <dbReference type="SAM" id="MobiDB-lite"/>
    </source>
</evidence>
<feature type="compositionally biased region" description="Basic residues" evidence="1">
    <location>
        <begin position="17"/>
        <end position="26"/>
    </location>
</feature>
<feature type="region of interest" description="Disordered" evidence="1">
    <location>
        <begin position="1"/>
        <end position="39"/>
    </location>
</feature>